<organism evidence="2 3">
    <name type="scientific">Vigna angularis var. angularis</name>
    <dbReference type="NCBI Taxonomy" id="157739"/>
    <lineage>
        <taxon>Eukaryota</taxon>
        <taxon>Viridiplantae</taxon>
        <taxon>Streptophyta</taxon>
        <taxon>Embryophyta</taxon>
        <taxon>Tracheophyta</taxon>
        <taxon>Spermatophyta</taxon>
        <taxon>Magnoliopsida</taxon>
        <taxon>eudicotyledons</taxon>
        <taxon>Gunneridae</taxon>
        <taxon>Pentapetalae</taxon>
        <taxon>rosids</taxon>
        <taxon>fabids</taxon>
        <taxon>Fabales</taxon>
        <taxon>Fabaceae</taxon>
        <taxon>Papilionoideae</taxon>
        <taxon>50 kb inversion clade</taxon>
        <taxon>NPAAA clade</taxon>
        <taxon>indigoferoid/millettioid clade</taxon>
        <taxon>Phaseoleae</taxon>
        <taxon>Vigna</taxon>
    </lineage>
</organism>
<keyword evidence="3" id="KW-1185">Reference proteome</keyword>
<dbReference type="EMBL" id="AP015035">
    <property type="protein sequence ID" value="BAT79147.1"/>
    <property type="molecule type" value="Genomic_DNA"/>
</dbReference>
<dbReference type="Proteomes" id="UP000291084">
    <property type="component" value="Chromosome 2"/>
</dbReference>
<sequence>MGVQQSTCRASRSEAARAPTYGRLSMTASAKSEMKVGSHPRAGTRPQFCIPDSRANSLYSTSISSRVSMCSLTK</sequence>
<evidence type="ECO:0000313" key="3">
    <source>
        <dbReference type="Proteomes" id="UP000291084"/>
    </source>
</evidence>
<feature type="compositionally biased region" description="Polar residues" evidence="1">
    <location>
        <begin position="1"/>
        <end position="10"/>
    </location>
</feature>
<evidence type="ECO:0000256" key="1">
    <source>
        <dbReference type="SAM" id="MobiDB-lite"/>
    </source>
</evidence>
<accession>A0A0S3REN2</accession>
<protein>
    <submittedName>
        <fullName evidence="2">Uncharacterized protein</fullName>
    </submittedName>
</protein>
<evidence type="ECO:0000313" key="2">
    <source>
        <dbReference type="EMBL" id="BAT79147.1"/>
    </source>
</evidence>
<name>A0A0S3REN2_PHAAN</name>
<feature type="non-terminal residue" evidence="2">
    <location>
        <position position="74"/>
    </location>
</feature>
<gene>
    <name evidence="2" type="primary">Vigan.02G196900</name>
    <name evidence="2" type="ORF">VIGAN_02196900</name>
</gene>
<feature type="region of interest" description="Disordered" evidence="1">
    <location>
        <begin position="1"/>
        <end position="49"/>
    </location>
</feature>
<reference evidence="2 3" key="1">
    <citation type="journal article" date="2015" name="Sci. Rep.">
        <title>The power of single molecule real-time sequencing technology in the de novo assembly of a eukaryotic genome.</title>
        <authorList>
            <person name="Sakai H."/>
            <person name="Naito K."/>
            <person name="Ogiso-Tanaka E."/>
            <person name="Takahashi Y."/>
            <person name="Iseki K."/>
            <person name="Muto C."/>
            <person name="Satou K."/>
            <person name="Teruya K."/>
            <person name="Shiroma A."/>
            <person name="Shimoji M."/>
            <person name="Hirano T."/>
            <person name="Itoh T."/>
            <person name="Kaga A."/>
            <person name="Tomooka N."/>
        </authorList>
    </citation>
    <scope>NUCLEOTIDE SEQUENCE [LARGE SCALE GENOMIC DNA]</scope>
    <source>
        <strain evidence="3">cv. Shumari</strain>
    </source>
</reference>
<dbReference type="AlphaFoldDB" id="A0A0S3REN2"/>
<proteinExistence type="predicted"/>